<protein>
    <submittedName>
        <fullName evidence="7">Transmembrane protein 19</fullName>
    </submittedName>
</protein>
<organism evidence="7 8">
    <name type="scientific">Rhizophlyctis rosea</name>
    <dbReference type="NCBI Taxonomy" id="64517"/>
    <lineage>
        <taxon>Eukaryota</taxon>
        <taxon>Fungi</taxon>
        <taxon>Fungi incertae sedis</taxon>
        <taxon>Chytridiomycota</taxon>
        <taxon>Chytridiomycota incertae sedis</taxon>
        <taxon>Chytridiomycetes</taxon>
        <taxon>Rhizophlyctidales</taxon>
        <taxon>Rhizophlyctidaceae</taxon>
        <taxon>Rhizophlyctis</taxon>
    </lineage>
</organism>
<dbReference type="PANTHER" id="PTHR13353">
    <property type="entry name" value="TRANSMEMBRANE PROTEIN 19"/>
    <property type="match status" value="1"/>
</dbReference>
<keyword evidence="4 6" id="KW-1133">Transmembrane helix</keyword>
<dbReference type="PANTHER" id="PTHR13353:SF5">
    <property type="entry name" value="TRANSMEMBRANE PROTEIN 19"/>
    <property type="match status" value="1"/>
</dbReference>
<feature type="transmembrane region" description="Helical" evidence="6">
    <location>
        <begin position="175"/>
        <end position="198"/>
    </location>
</feature>
<evidence type="ECO:0000256" key="3">
    <source>
        <dbReference type="ARBA" id="ARBA00022692"/>
    </source>
</evidence>
<dbReference type="Proteomes" id="UP001212841">
    <property type="component" value="Unassembled WGS sequence"/>
</dbReference>
<comment type="subcellular location">
    <subcellularLocation>
        <location evidence="1">Membrane</location>
        <topology evidence="1">Multi-pass membrane protein</topology>
    </subcellularLocation>
</comment>
<comment type="caution">
    <text evidence="7">The sequence shown here is derived from an EMBL/GenBank/DDBJ whole genome shotgun (WGS) entry which is preliminary data.</text>
</comment>
<evidence type="ECO:0000256" key="4">
    <source>
        <dbReference type="ARBA" id="ARBA00022989"/>
    </source>
</evidence>
<evidence type="ECO:0000256" key="2">
    <source>
        <dbReference type="ARBA" id="ARBA00009012"/>
    </source>
</evidence>
<dbReference type="GO" id="GO:0016020">
    <property type="term" value="C:membrane"/>
    <property type="evidence" value="ECO:0007669"/>
    <property type="project" value="UniProtKB-SubCell"/>
</dbReference>
<evidence type="ECO:0000313" key="8">
    <source>
        <dbReference type="Proteomes" id="UP001212841"/>
    </source>
</evidence>
<keyword evidence="5 6" id="KW-0472">Membrane</keyword>
<comment type="similarity">
    <text evidence="2">Belongs to the TMEM19 family.</text>
</comment>
<evidence type="ECO:0000256" key="5">
    <source>
        <dbReference type="ARBA" id="ARBA00023136"/>
    </source>
</evidence>
<evidence type="ECO:0000313" key="7">
    <source>
        <dbReference type="EMBL" id="KAJ3056562.1"/>
    </source>
</evidence>
<name>A0AAD5SM18_9FUNG</name>
<feature type="transmembrane region" description="Helical" evidence="6">
    <location>
        <begin position="210"/>
        <end position="231"/>
    </location>
</feature>
<feature type="transmembrane region" description="Helical" evidence="6">
    <location>
        <begin position="30"/>
        <end position="55"/>
    </location>
</feature>
<keyword evidence="8" id="KW-1185">Reference proteome</keyword>
<sequence>MHPLLALTACSLLAYHGIRKKSLSKSGSAAAFLVGLITFSHPNNVFAVILIVFYLSSSRLTKYKAQRKQQLEEDFKVGGQRTATQVLSNGLTGTFVAFAHWAVVPPDLEPPLCLGGSTELQKFHTILILAYMGHYACCNGDTWASELGILSTRPPILITTLKEVPRGTNGGVSPFGLAASLLGGLTIGVVAATTLFFTDTHCTTSLVSRSLFLCGAGAALGLTGSLIDSLLGATLQKSVYNTATKQITPDFRNLKPGEKVTDLKHISGIAVLDNHQVNFISSWLTAALAAFVTHRYLS</sequence>
<dbReference type="Pfam" id="PF01940">
    <property type="entry name" value="DUF92"/>
    <property type="match status" value="1"/>
</dbReference>
<proteinExistence type="inferred from homology"/>
<gene>
    <name evidence="7" type="primary">TMEM19</name>
    <name evidence="7" type="ORF">HK097_005958</name>
</gene>
<dbReference type="EMBL" id="JADGJD010000028">
    <property type="protein sequence ID" value="KAJ3056562.1"/>
    <property type="molecule type" value="Genomic_DNA"/>
</dbReference>
<keyword evidence="3 6" id="KW-0812">Transmembrane</keyword>
<dbReference type="InterPro" id="IPR002794">
    <property type="entry name" value="DUF92_TMEM19"/>
</dbReference>
<reference evidence="7" key="1">
    <citation type="submission" date="2020-05" db="EMBL/GenBank/DDBJ databases">
        <title>Phylogenomic resolution of chytrid fungi.</title>
        <authorList>
            <person name="Stajich J.E."/>
            <person name="Amses K."/>
            <person name="Simmons R."/>
            <person name="Seto K."/>
            <person name="Myers J."/>
            <person name="Bonds A."/>
            <person name="Quandt C.A."/>
            <person name="Barry K."/>
            <person name="Liu P."/>
            <person name="Grigoriev I."/>
            <person name="Longcore J.E."/>
            <person name="James T.Y."/>
        </authorList>
    </citation>
    <scope>NUCLEOTIDE SEQUENCE</scope>
    <source>
        <strain evidence="7">JEL0318</strain>
    </source>
</reference>
<accession>A0AAD5SM18</accession>
<dbReference type="AlphaFoldDB" id="A0AAD5SM18"/>
<evidence type="ECO:0000256" key="1">
    <source>
        <dbReference type="ARBA" id="ARBA00004141"/>
    </source>
</evidence>
<evidence type="ECO:0000256" key="6">
    <source>
        <dbReference type="SAM" id="Phobius"/>
    </source>
</evidence>